<dbReference type="InterPro" id="IPR030312">
    <property type="entry name" value="IRAK1BP1"/>
</dbReference>
<dbReference type="GO" id="GO:0006955">
    <property type="term" value="P:immune response"/>
    <property type="evidence" value="ECO:0007669"/>
    <property type="project" value="InterPro"/>
</dbReference>
<keyword evidence="6" id="KW-0418">Kinase</keyword>
<evidence type="ECO:0000256" key="2">
    <source>
        <dbReference type="ARBA" id="ARBA00004496"/>
    </source>
</evidence>
<organism evidence="6 7">
    <name type="scientific">Chionoecetes opilio</name>
    <name type="common">Atlantic snow crab</name>
    <name type="synonym">Cancer opilio</name>
    <dbReference type="NCBI Taxonomy" id="41210"/>
    <lineage>
        <taxon>Eukaryota</taxon>
        <taxon>Metazoa</taxon>
        <taxon>Ecdysozoa</taxon>
        <taxon>Arthropoda</taxon>
        <taxon>Crustacea</taxon>
        <taxon>Multicrustacea</taxon>
        <taxon>Malacostraca</taxon>
        <taxon>Eumalacostraca</taxon>
        <taxon>Eucarida</taxon>
        <taxon>Decapoda</taxon>
        <taxon>Pleocyemata</taxon>
        <taxon>Brachyura</taxon>
        <taxon>Eubrachyura</taxon>
        <taxon>Majoidea</taxon>
        <taxon>Majidae</taxon>
        <taxon>Chionoecetes</taxon>
    </lineage>
</organism>
<comment type="subcellular location">
    <subcellularLocation>
        <location evidence="2">Cytoplasm</location>
    </subcellularLocation>
    <subcellularLocation>
        <location evidence="1">Nucleus</location>
    </subcellularLocation>
</comment>
<sequence>MADTKPGLTKTLEVVGVGEVEVRPQLATITLILSACKQSLEECRTSVDKRQPYVHHTLYSNQARREDITEREECRSNVSHIMLTVTIMATLPSQFVQPVLSTLTEKLSDAVEVENVVYHHSWSAVAEGRAVAGRRAALEARRRASEMAAAVGGEVGPCITLSEEACDHLARTDDHSEWSVVETPLRLRHAHAHTPTIIKSRVKAAFVLAAGLPKITAS</sequence>
<dbReference type="Pfam" id="PF04402">
    <property type="entry name" value="SIMPL"/>
    <property type="match status" value="1"/>
</dbReference>
<gene>
    <name evidence="6" type="primary">Irak1bp1</name>
    <name evidence="6" type="ORF">GWK47_049284</name>
</gene>
<dbReference type="GO" id="GO:0005634">
    <property type="term" value="C:nucleus"/>
    <property type="evidence" value="ECO:0007669"/>
    <property type="project" value="UniProtKB-SubCell"/>
</dbReference>
<evidence type="ECO:0000256" key="4">
    <source>
        <dbReference type="ARBA" id="ARBA00022490"/>
    </source>
</evidence>
<evidence type="ECO:0000256" key="1">
    <source>
        <dbReference type="ARBA" id="ARBA00004123"/>
    </source>
</evidence>
<dbReference type="GO" id="GO:0005737">
    <property type="term" value="C:cytoplasm"/>
    <property type="evidence" value="ECO:0007669"/>
    <property type="project" value="UniProtKB-SubCell"/>
</dbReference>
<protein>
    <submittedName>
        <fullName evidence="6">Interleukin-1 receptor-associated kinase 1-binding protein 1</fullName>
    </submittedName>
</protein>
<keyword evidence="7" id="KW-1185">Reference proteome</keyword>
<dbReference type="GO" id="GO:0016301">
    <property type="term" value="F:kinase activity"/>
    <property type="evidence" value="ECO:0007669"/>
    <property type="project" value="UniProtKB-KW"/>
</dbReference>
<dbReference type="OrthoDB" id="6365554at2759"/>
<comment type="similarity">
    <text evidence="3">Belongs to the IRAK1BP1 family.</text>
</comment>
<name>A0A8J4YEW8_CHIOP</name>
<comment type="caution">
    <text evidence="6">The sequence shown here is derived from an EMBL/GenBank/DDBJ whole genome shotgun (WGS) entry which is preliminary data.</text>
</comment>
<evidence type="ECO:0000313" key="7">
    <source>
        <dbReference type="Proteomes" id="UP000770661"/>
    </source>
</evidence>
<dbReference type="EMBL" id="JACEEZ010013541">
    <property type="protein sequence ID" value="KAG0720065.1"/>
    <property type="molecule type" value="Genomic_DNA"/>
</dbReference>
<dbReference type="InterPro" id="IPR007497">
    <property type="entry name" value="SIMPL/DUF541"/>
</dbReference>
<evidence type="ECO:0000256" key="3">
    <source>
        <dbReference type="ARBA" id="ARBA00005509"/>
    </source>
</evidence>
<dbReference type="PANTHER" id="PTHR18842:SF2">
    <property type="entry name" value="INTERLEUKIN-1 RECEPTOR-ASSOCIATED KINASE 1-BINDING PROTEIN 1"/>
    <property type="match status" value="1"/>
</dbReference>
<dbReference type="PANTHER" id="PTHR18842">
    <property type="entry name" value="INTERLEUKIN-1 RECEPTOR-ASSOCIATED KINASE 1-BINDING PROTEIN 1"/>
    <property type="match status" value="1"/>
</dbReference>
<dbReference type="Proteomes" id="UP000770661">
    <property type="component" value="Unassembled WGS sequence"/>
</dbReference>
<dbReference type="AlphaFoldDB" id="A0A8J4YEW8"/>
<keyword evidence="6" id="KW-0675">Receptor</keyword>
<keyword evidence="5" id="KW-0539">Nucleus</keyword>
<evidence type="ECO:0000256" key="5">
    <source>
        <dbReference type="ARBA" id="ARBA00023242"/>
    </source>
</evidence>
<evidence type="ECO:0000313" key="6">
    <source>
        <dbReference type="EMBL" id="KAG0720065.1"/>
    </source>
</evidence>
<accession>A0A8J4YEW8</accession>
<proteinExistence type="inferred from homology"/>
<dbReference type="GO" id="GO:0043123">
    <property type="term" value="P:positive regulation of canonical NF-kappaB signal transduction"/>
    <property type="evidence" value="ECO:0007669"/>
    <property type="project" value="InterPro"/>
</dbReference>
<keyword evidence="4" id="KW-0963">Cytoplasm</keyword>
<keyword evidence="6" id="KW-0808">Transferase</keyword>
<reference evidence="6" key="1">
    <citation type="submission" date="2020-07" db="EMBL/GenBank/DDBJ databases">
        <title>The High-quality genome of the commercially important snow crab, Chionoecetes opilio.</title>
        <authorList>
            <person name="Jeong J.-H."/>
            <person name="Ryu S."/>
        </authorList>
    </citation>
    <scope>NUCLEOTIDE SEQUENCE</scope>
    <source>
        <strain evidence="6">MADBK_172401_WGS</strain>
        <tissue evidence="6">Digestive gland</tissue>
    </source>
</reference>